<gene>
    <name evidence="8" type="primary">ffoR</name>
    <name evidence="8" type="ORF">HC660_03640</name>
</gene>
<reference evidence="8 9" key="1">
    <citation type="submission" date="2020-04" db="EMBL/GenBank/DDBJ databases">
        <title>Plant growth promoting and environmental Bacillus: genomic and epigenetic comparison.</title>
        <authorList>
            <person name="Reva O.N."/>
            <person name="Lutz S."/>
            <person name="Ahrens C.H."/>
        </authorList>
    </citation>
    <scope>NUCLEOTIDE SEQUENCE [LARGE SCALE GENOMIC DNA]</scope>
    <source>
        <strain evidence="8 9">UCMB5075</strain>
    </source>
</reference>
<comment type="caution">
    <text evidence="6">Lacks conserved residue(s) required for the propagation of feature annotation.</text>
</comment>
<proteinExistence type="inferred from homology"/>
<feature type="binding site" evidence="6">
    <location>
        <position position="72"/>
    </location>
    <ligand>
        <name>FAD</name>
        <dbReference type="ChEBI" id="CHEBI:57692"/>
    </ligand>
</feature>
<dbReference type="Pfam" id="PF07992">
    <property type="entry name" value="Pyr_redox_2"/>
    <property type="match status" value="1"/>
</dbReference>
<evidence type="ECO:0000256" key="4">
    <source>
        <dbReference type="ARBA" id="ARBA00022857"/>
    </source>
</evidence>
<keyword evidence="4 6" id="KW-0521">NADP</keyword>
<dbReference type="InterPro" id="IPR050097">
    <property type="entry name" value="Ferredoxin-NADP_redctase_2"/>
</dbReference>
<dbReference type="PRINTS" id="PR00469">
    <property type="entry name" value="PNDRDTASEII"/>
</dbReference>
<evidence type="ECO:0000313" key="8">
    <source>
        <dbReference type="EMBL" id="QJC94876.1"/>
    </source>
</evidence>
<feature type="binding site" evidence="6">
    <location>
        <position position="160"/>
    </location>
    <ligand>
        <name>FAD</name>
        <dbReference type="ChEBI" id="CHEBI:57692"/>
    </ligand>
</feature>
<dbReference type="HAMAP" id="MF_01685">
    <property type="entry name" value="FENR2"/>
    <property type="match status" value="1"/>
</dbReference>
<comment type="cofactor">
    <cofactor evidence="6">
        <name>FAD</name>
        <dbReference type="ChEBI" id="CHEBI:57692"/>
    </cofactor>
    <text evidence="6">Binds 1 FAD per subunit.</text>
</comment>
<comment type="similarity">
    <text evidence="6">Belongs to the ferredoxin--NADP reductase type 2 family.</text>
</comment>
<feature type="binding site" evidence="6">
    <location>
        <position position="125"/>
    </location>
    <ligand>
        <name>FAD</name>
        <dbReference type="ChEBI" id="CHEBI:57692"/>
    </ligand>
</feature>
<keyword evidence="5 6" id="KW-0560">Oxidoreductase</keyword>
<keyword evidence="2 6" id="KW-0285">Flavoprotein</keyword>
<dbReference type="InterPro" id="IPR023753">
    <property type="entry name" value="FAD/NAD-binding_dom"/>
</dbReference>
<dbReference type="EC" id="1.18.1.2" evidence="6"/>
<dbReference type="InterPro" id="IPR036188">
    <property type="entry name" value="FAD/NAD-bd_sf"/>
</dbReference>
<evidence type="ECO:0000313" key="9">
    <source>
        <dbReference type="Proteomes" id="UP000501048"/>
    </source>
</evidence>
<name>A0ABX6LSM4_BACMO</name>
<feature type="binding site" evidence="6">
    <location>
        <position position="363"/>
    </location>
    <ligand>
        <name>FAD</name>
        <dbReference type="ChEBI" id="CHEBI:57692"/>
    </ligand>
</feature>
<feature type="binding site" evidence="6">
    <location>
        <position position="322"/>
    </location>
    <ligand>
        <name>FAD</name>
        <dbReference type="ChEBI" id="CHEBI:57692"/>
    </ligand>
</feature>
<dbReference type="PRINTS" id="PR00368">
    <property type="entry name" value="FADPNR"/>
</dbReference>
<evidence type="ECO:0000256" key="2">
    <source>
        <dbReference type="ARBA" id="ARBA00022630"/>
    </source>
</evidence>
<accession>A0ABX6LSM4</accession>
<protein>
    <recommendedName>
        <fullName evidence="6">Ferredoxin--NADP reductase</fullName>
        <shortName evidence="6">FNR</shortName>
        <shortName evidence="6">Fd-NADP(+) reductase</shortName>
        <ecNumber evidence="6">1.18.1.2</ecNumber>
    </recommendedName>
</protein>
<organism evidence="8 9">
    <name type="scientific">Bacillus mojavensis</name>
    <dbReference type="NCBI Taxonomy" id="72360"/>
    <lineage>
        <taxon>Bacteria</taxon>
        <taxon>Bacillati</taxon>
        <taxon>Bacillota</taxon>
        <taxon>Bacilli</taxon>
        <taxon>Bacillales</taxon>
        <taxon>Bacillaceae</taxon>
        <taxon>Bacillus</taxon>
    </lineage>
</organism>
<dbReference type="EMBL" id="CP051464">
    <property type="protein sequence ID" value="QJC94876.1"/>
    <property type="molecule type" value="Genomic_DNA"/>
</dbReference>
<dbReference type="SUPFAM" id="SSF51905">
    <property type="entry name" value="FAD/NAD(P)-binding domain"/>
    <property type="match status" value="1"/>
</dbReference>
<evidence type="ECO:0000256" key="5">
    <source>
        <dbReference type="ARBA" id="ARBA00023002"/>
    </source>
</evidence>
<keyword evidence="3 6" id="KW-0274">FAD</keyword>
<comment type="catalytic activity">
    <reaction evidence="6">
        <text>2 reduced [2Fe-2S]-[ferredoxin] + NADP(+) + H(+) = 2 oxidized [2Fe-2S]-[ferredoxin] + NADPH</text>
        <dbReference type="Rhea" id="RHEA:20125"/>
        <dbReference type="Rhea" id="RHEA-COMP:10000"/>
        <dbReference type="Rhea" id="RHEA-COMP:10001"/>
        <dbReference type="ChEBI" id="CHEBI:15378"/>
        <dbReference type="ChEBI" id="CHEBI:33737"/>
        <dbReference type="ChEBI" id="CHEBI:33738"/>
        <dbReference type="ChEBI" id="CHEBI:57783"/>
        <dbReference type="ChEBI" id="CHEBI:58349"/>
        <dbReference type="EC" id="1.18.1.2"/>
    </reaction>
</comment>
<dbReference type="PANTHER" id="PTHR48105">
    <property type="entry name" value="THIOREDOXIN REDUCTASE 1-RELATED-RELATED"/>
    <property type="match status" value="1"/>
</dbReference>
<sequence length="371" mass="41196">MNKQRLGKYDILCIDIHSQLNVITLMIDLEREAGRMAENQEVYDVTIIGGGPIGLFTAFYCGMRELKTKVIEFLPRLGGKVSLFFPEKMIRDIGGIPGIAGEKLIEQLKEQAATFDPDIVLNQRVTGFERLDDGTMVLTSSEGEKHYTRTVILAVGMGTLEVNEFDSQDASRYAGKNLHYKVEKLDAFKGKRVVISGGGDTAVDWANELEPIAASVTVVHRREEFGGLESSVTKMKQSSVRVLTPYRLEHLIGTDERIESVTVCHAASGHPEEIELDELIINHGFKIDLGPMKDWGLEIEEGRIKADRHMRTNLPGVFVAGDAAYYESKLRLIAGGFTEGPTAVNSAKSYLDPQAENMAMYSTHHKKLVHK</sequence>
<feature type="domain" description="FAD/NAD(P)-binding" evidence="7">
    <location>
        <begin position="43"/>
        <end position="334"/>
    </location>
</feature>
<feature type="binding site" evidence="6">
    <location>
        <position position="80"/>
    </location>
    <ligand>
        <name>FAD</name>
        <dbReference type="ChEBI" id="CHEBI:57692"/>
    </ligand>
</feature>
<evidence type="ECO:0000256" key="1">
    <source>
        <dbReference type="ARBA" id="ARBA00011738"/>
    </source>
</evidence>
<dbReference type="Proteomes" id="UP000501048">
    <property type="component" value="Chromosome"/>
</dbReference>
<evidence type="ECO:0000259" key="7">
    <source>
        <dbReference type="Pfam" id="PF07992"/>
    </source>
</evidence>
<feature type="binding site" evidence="6">
    <location>
        <position position="85"/>
    </location>
    <ligand>
        <name>FAD</name>
        <dbReference type="ChEBI" id="CHEBI:57692"/>
    </ligand>
</feature>
<dbReference type="Gene3D" id="3.50.50.60">
    <property type="entry name" value="FAD/NAD(P)-binding domain"/>
    <property type="match status" value="2"/>
</dbReference>
<evidence type="ECO:0000256" key="6">
    <source>
        <dbReference type="HAMAP-Rule" id="MF_01685"/>
    </source>
</evidence>
<evidence type="ECO:0000256" key="3">
    <source>
        <dbReference type="ARBA" id="ARBA00022827"/>
    </source>
</evidence>
<comment type="subunit">
    <text evidence="1 6">Homodimer.</text>
</comment>
<keyword evidence="9" id="KW-1185">Reference proteome</keyword>
<dbReference type="InterPro" id="IPR022890">
    <property type="entry name" value="Fd--NADP_Rdtase_type_2"/>
</dbReference>